<dbReference type="GO" id="GO:0051279">
    <property type="term" value="P:regulation of release of sequestered calcium ion into cytosol"/>
    <property type="evidence" value="ECO:0007669"/>
    <property type="project" value="TreeGrafter"/>
</dbReference>
<evidence type="ECO:0000313" key="9">
    <source>
        <dbReference type="Proteomes" id="UP000759131"/>
    </source>
</evidence>
<evidence type="ECO:0000256" key="6">
    <source>
        <dbReference type="RuleBase" id="RU000648"/>
    </source>
</evidence>
<evidence type="ECO:0000256" key="3">
    <source>
        <dbReference type="ARBA" id="ARBA00022837"/>
    </source>
</evidence>
<keyword evidence="4" id="KW-0703">Sarcoplasmic reticulum</keyword>
<evidence type="ECO:0000313" key="8">
    <source>
        <dbReference type="EMBL" id="CAD7631256.1"/>
    </source>
</evidence>
<dbReference type="GO" id="GO:0005509">
    <property type="term" value="F:calcium ion binding"/>
    <property type="evidence" value="ECO:0007669"/>
    <property type="project" value="InterPro"/>
</dbReference>
<proteinExistence type="inferred from homology"/>
<reference evidence="8" key="1">
    <citation type="submission" date="2020-11" db="EMBL/GenBank/DDBJ databases">
        <authorList>
            <person name="Tran Van P."/>
        </authorList>
    </citation>
    <scope>NUCLEOTIDE SEQUENCE</scope>
</reference>
<evidence type="ECO:0000259" key="7">
    <source>
        <dbReference type="PROSITE" id="PS50835"/>
    </source>
</evidence>
<dbReference type="InterPro" id="IPR036179">
    <property type="entry name" value="Ig-like_dom_sf"/>
</dbReference>
<dbReference type="InterPro" id="IPR036249">
    <property type="entry name" value="Thioredoxin-like_sf"/>
</dbReference>
<dbReference type="GO" id="GO:0033018">
    <property type="term" value="C:sarcoplasmic reticulum lumen"/>
    <property type="evidence" value="ECO:0007669"/>
    <property type="project" value="UniProtKB-SubCell"/>
</dbReference>
<dbReference type="SUPFAM" id="SSF52833">
    <property type="entry name" value="Thioredoxin-like"/>
    <property type="match status" value="1"/>
</dbReference>
<dbReference type="EMBL" id="CAJPIZ010009207">
    <property type="protein sequence ID" value="CAG2111686.1"/>
    <property type="molecule type" value="Genomic_DNA"/>
</dbReference>
<dbReference type="InterPro" id="IPR001393">
    <property type="entry name" value="Calsequestrin"/>
</dbReference>
<dbReference type="Gene3D" id="2.60.40.10">
    <property type="entry name" value="Immunoglobulins"/>
    <property type="match status" value="1"/>
</dbReference>
<keyword evidence="9" id="KW-1185">Reference proteome</keyword>
<comment type="function">
    <text evidence="6">Calsequestrin is a high-capacity, moderate affinity, calcium-binding protein and thus acts as an internal calcium store in muscle.</text>
</comment>
<evidence type="ECO:0000256" key="2">
    <source>
        <dbReference type="ARBA" id="ARBA00010987"/>
    </source>
</evidence>
<dbReference type="PANTHER" id="PTHR10033:SF0">
    <property type="entry name" value="CALSEQUESTRIN"/>
    <property type="match status" value="1"/>
</dbReference>
<dbReference type="Pfam" id="PF01216">
    <property type="entry name" value="Calsequestrin"/>
    <property type="match status" value="1"/>
</dbReference>
<keyword evidence="5" id="KW-0514">Muscle protein</keyword>
<name>A0A7R9KXH5_9ACAR</name>
<gene>
    <name evidence="8" type="ORF">OSB1V03_LOCUS11665</name>
</gene>
<comment type="similarity">
    <text evidence="2 6">Belongs to the calsequestrin family.</text>
</comment>
<accession>A0A7R9KXH5</accession>
<dbReference type="Gene3D" id="3.40.30.10">
    <property type="entry name" value="Glutaredoxin"/>
    <property type="match status" value="2"/>
</dbReference>
<dbReference type="InterPro" id="IPR013783">
    <property type="entry name" value="Ig-like_fold"/>
</dbReference>
<dbReference type="PANTHER" id="PTHR10033">
    <property type="entry name" value="CALSEQUESTRIN"/>
    <property type="match status" value="1"/>
</dbReference>
<dbReference type="AlphaFoldDB" id="A0A7R9KXH5"/>
<comment type="subcellular location">
    <subcellularLocation>
        <location evidence="1">Sarcoplasmic reticulum lumen</location>
    </subcellularLocation>
</comment>
<evidence type="ECO:0000256" key="5">
    <source>
        <dbReference type="ARBA" id="ARBA00023179"/>
    </source>
</evidence>
<evidence type="ECO:0000256" key="1">
    <source>
        <dbReference type="ARBA" id="ARBA00004564"/>
    </source>
</evidence>
<protein>
    <recommendedName>
        <fullName evidence="6">Calsequestrin</fullName>
    </recommendedName>
</protein>
<feature type="domain" description="Ig-like" evidence="7">
    <location>
        <begin position="446"/>
        <end position="560"/>
    </location>
</feature>
<organism evidence="8">
    <name type="scientific">Medioppia subpectinata</name>
    <dbReference type="NCBI Taxonomy" id="1979941"/>
    <lineage>
        <taxon>Eukaryota</taxon>
        <taxon>Metazoa</taxon>
        <taxon>Ecdysozoa</taxon>
        <taxon>Arthropoda</taxon>
        <taxon>Chelicerata</taxon>
        <taxon>Arachnida</taxon>
        <taxon>Acari</taxon>
        <taxon>Acariformes</taxon>
        <taxon>Sarcoptiformes</taxon>
        <taxon>Oribatida</taxon>
        <taxon>Brachypylina</taxon>
        <taxon>Oppioidea</taxon>
        <taxon>Oppiidae</taxon>
        <taxon>Medioppia</taxon>
    </lineage>
</organism>
<sequence length="569" mass="60862">MTWKRQKQKFNTLCLWGVAYGLGDEGIDWSAILQLPKPAASPTATVCQLNSQTLDQFIQQNANTGVVVIRRDASTSGQSADNFGQQSAQLLANKNIAVCELSVDGQTVGGQGSEVVVYMNGKLHPYYGRRSASALLSFVLKLTTTHVRLITGKLDKKAYDLVNGPKLVGFFMPSTPDLIAYETVAAKYSPDVPFYLVTDRMVAKHLKLTVVGQINLVKPAEKLAITLPINPATGADIEAFIQQNKGVVLKYLTEHNVYDPSLQDPNRTSIVAIGDRTAAVGQYFHKLLTKAVRNITRENAAISAALLAKSAAELADPALDSTGTATADTAADTVAAETPIPSPIDLDSLEILWIDPQVFPSISVWLDQIPTTGAQRLDIYIGAVNPAAAERVWLDTTALNTTGGKGADETNLLLVRQWLQEVIATQVAAAQALASNVATIATITEPTTQTGRRFSAEPQSLAVREGQPFVLECVVTGDRVSAAAGDCLWLKDGRNIGANLARVSPDYQWRQQTTAGAVNVGDCSLVVASADAQRDNGQWVCEVAGDQRQPTLASRAATVTVTPAPKTEL</sequence>
<dbReference type="PROSITE" id="PS50835">
    <property type="entry name" value="IG_LIKE"/>
    <property type="match status" value="1"/>
</dbReference>
<keyword evidence="3 6" id="KW-0106">Calcium</keyword>
<dbReference type="SUPFAM" id="SSF48726">
    <property type="entry name" value="Immunoglobulin"/>
    <property type="match status" value="1"/>
</dbReference>
<dbReference type="Proteomes" id="UP000759131">
    <property type="component" value="Unassembled WGS sequence"/>
</dbReference>
<evidence type="ECO:0000256" key="4">
    <source>
        <dbReference type="ARBA" id="ARBA00022951"/>
    </source>
</evidence>
<dbReference type="OrthoDB" id="10039395at2759"/>
<dbReference type="InterPro" id="IPR007110">
    <property type="entry name" value="Ig-like_dom"/>
</dbReference>
<dbReference type="EMBL" id="OC863782">
    <property type="protein sequence ID" value="CAD7631256.1"/>
    <property type="molecule type" value="Genomic_DNA"/>
</dbReference>